<dbReference type="AlphaFoldDB" id="A0A378XWH0"/>
<dbReference type="SMART" id="SM00283">
    <property type="entry name" value="MA"/>
    <property type="match status" value="1"/>
</dbReference>
<evidence type="ECO:0000313" key="10">
    <source>
        <dbReference type="EMBL" id="SUA69072.1"/>
    </source>
</evidence>
<dbReference type="InterPro" id="IPR003660">
    <property type="entry name" value="HAMP_dom"/>
</dbReference>
<comment type="subcellular location">
    <subcellularLocation>
        <location evidence="1">Cell membrane</location>
    </subcellularLocation>
</comment>
<dbReference type="GO" id="GO:0005886">
    <property type="term" value="C:plasma membrane"/>
    <property type="evidence" value="ECO:0007669"/>
    <property type="project" value="UniProtKB-SubCell"/>
</dbReference>
<dbReference type="PROSITE" id="PS50885">
    <property type="entry name" value="HAMP"/>
    <property type="match status" value="1"/>
</dbReference>
<dbReference type="EMBL" id="UGSC01000001">
    <property type="protein sequence ID" value="SUA69072.1"/>
    <property type="molecule type" value="Genomic_DNA"/>
</dbReference>
<comment type="similarity">
    <text evidence="5">Belongs to the methyl-accepting chemotaxis (MCP) protein family.</text>
</comment>
<name>A0A378XWH0_PAEPO</name>
<evidence type="ECO:0000256" key="3">
    <source>
        <dbReference type="ARBA" id="ARBA00023136"/>
    </source>
</evidence>
<dbReference type="GO" id="GO:0007165">
    <property type="term" value="P:signal transduction"/>
    <property type="evidence" value="ECO:0007669"/>
    <property type="project" value="UniProtKB-KW"/>
</dbReference>
<dbReference type="Gene3D" id="1.10.287.950">
    <property type="entry name" value="Methyl-accepting chemotaxis protein"/>
    <property type="match status" value="1"/>
</dbReference>
<keyword evidence="3 7" id="KW-0472">Membrane</keyword>
<dbReference type="SMART" id="SM00304">
    <property type="entry name" value="HAMP"/>
    <property type="match status" value="1"/>
</dbReference>
<evidence type="ECO:0000256" key="7">
    <source>
        <dbReference type="SAM" id="Phobius"/>
    </source>
</evidence>
<feature type="domain" description="HAMP" evidence="9">
    <location>
        <begin position="209"/>
        <end position="262"/>
    </location>
</feature>
<feature type="domain" description="Methyl-accepting transducer" evidence="8">
    <location>
        <begin position="281"/>
        <end position="545"/>
    </location>
</feature>
<accession>A0A378XWH0</accession>
<keyword evidence="4 6" id="KW-0807">Transducer</keyword>
<keyword evidence="7" id="KW-0812">Transmembrane</keyword>
<keyword evidence="2" id="KW-1003">Cell membrane</keyword>
<dbReference type="PANTHER" id="PTHR32089">
    <property type="entry name" value="METHYL-ACCEPTING CHEMOTAXIS PROTEIN MCPB"/>
    <property type="match status" value="1"/>
</dbReference>
<sequence>MFKLTLKKKIISAALILVVVLSLSSVIGVIKMSEMGEASDKVNNRSLPAVILLQGMDKQITEIDRLTVRLILEEDEAIRTTYQEELTKATASMDKSVNKYQSLASTAEEKELFTNFYGQWAMYLRHLKVVSAAMEENDKVMAYMIVHGNSSIYKAALDDVNKLKVLNEQYATEAANQSSQSYHSGRLLMISLTIICTILGIIGSFLLAQSFTKPILRIAEQIKLVTRGNLQVEPLRVRSKDEVGELASDFNEMCDSLRNLLKEVVDNSLLVASTAEQLTASAEQTSIATEQIAISATQVAEGSQTQLADIAETLNYTVGVSKSVENITNRFVNVANLTIQAQEKANNGKTQMSSTVSQIRDVHTKVTQSAEVVNILGEKSAEIRQITAMISDIAARTNLLSLNASIEAARAGEQGKGFAVVAYEVRNLSAQASEATGKISSLVNEIALRTDEVVISMNEGVQSLNEGMMLVEGVGNVFSEIVGAVEEVSGEVDTAAVEARSVNEGTVSMVESMKKIAEISERAADSTQTVASVVEETTASMQEVSAGANMLAKRAEEMNQTVSVFKI</sequence>
<dbReference type="InterPro" id="IPR004089">
    <property type="entry name" value="MCPsignal_dom"/>
</dbReference>
<evidence type="ECO:0000256" key="1">
    <source>
        <dbReference type="ARBA" id="ARBA00004236"/>
    </source>
</evidence>
<dbReference type="CDD" id="cd06225">
    <property type="entry name" value="HAMP"/>
    <property type="match status" value="1"/>
</dbReference>
<dbReference type="Pfam" id="PF12729">
    <property type="entry name" value="4HB_MCP_1"/>
    <property type="match status" value="1"/>
</dbReference>
<evidence type="ECO:0000256" key="2">
    <source>
        <dbReference type="ARBA" id="ARBA00022475"/>
    </source>
</evidence>
<keyword evidence="7" id="KW-1133">Transmembrane helix</keyword>
<evidence type="ECO:0000256" key="5">
    <source>
        <dbReference type="ARBA" id="ARBA00029447"/>
    </source>
</evidence>
<protein>
    <submittedName>
        <fullName evidence="10">Methyl-accepting chemotaxis protein</fullName>
    </submittedName>
</protein>
<dbReference type="RefSeq" id="WP_017425785.1">
    <property type="nucleotide sequence ID" value="NZ_CP023711.1"/>
</dbReference>
<dbReference type="Proteomes" id="UP000254400">
    <property type="component" value="Unassembled WGS sequence"/>
</dbReference>
<evidence type="ECO:0000259" key="8">
    <source>
        <dbReference type="PROSITE" id="PS50111"/>
    </source>
</evidence>
<gene>
    <name evidence="10" type="primary">mcpB_1</name>
    <name evidence="10" type="ORF">NCTC10343_02030</name>
</gene>
<dbReference type="PROSITE" id="PS50111">
    <property type="entry name" value="CHEMOTAXIS_TRANSDUC_2"/>
    <property type="match status" value="1"/>
</dbReference>
<dbReference type="InterPro" id="IPR024478">
    <property type="entry name" value="HlyB_4HB_MCP"/>
</dbReference>
<feature type="transmembrane region" description="Helical" evidence="7">
    <location>
        <begin position="187"/>
        <end position="208"/>
    </location>
</feature>
<evidence type="ECO:0000313" key="11">
    <source>
        <dbReference type="Proteomes" id="UP000254400"/>
    </source>
</evidence>
<evidence type="ECO:0000256" key="4">
    <source>
        <dbReference type="ARBA" id="ARBA00023224"/>
    </source>
</evidence>
<dbReference type="Pfam" id="PF00015">
    <property type="entry name" value="MCPsignal"/>
    <property type="match status" value="1"/>
</dbReference>
<dbReference type="SUPFAM" id="SSF58104">
    <property type="entry name" value="Methyl-accepting chemotaxis protein (MCP) signaling domain"/>
    <property type="match status" value="1"/>
</dbReference>
<dbReference type="PANTHER" id="PTHR32089:SF112">
    <property type="entry name" value="LYSOZYME-LIKE PROTEIN-RELATED"/>
    <property type="match status" value="1"/>
</dbReference>
<dbReference type="Pfam" id="PF00672">
    <property type="entry name" value="HAMP"/>
    <property type="match status" value="1"/>
</dbReference>
<dbReference type="GeneID" id="93350807"/>
<evidence type="ECO:0000259" key="9">
    <source>
        <dbReference type="PROSITE" id="PS50885"/>
    </source>
</evidence>
<proteinExistence type="inferred from homology"/>
<dbReference type="Gene3D" id="6.10.340.10">
    <property type="match status" value="1"/>
</dbReference>
<evidence type="ECO:0000256" key="6">
    <source>
        <dbReference type="PROSITE-ProRule" id="PRU00284"/>
    </source>
</evidence>
<organism evidence="10 11">
    <name type="scientific">Paenibacillus polymyxa</name>
    <name type="common">Bacillus polymyxa</name>
    <dbReference type="NCBI Taxonomy" id="1406"/>
    <lineage>
        <taxon>Bacteria</taxon>
        <taxon>Bacillati</taxon>
        <taxon>Bacillota</taxon>
        <taxon>Bacilli</taxon>
        <taxon>Bacillales</taxon>
        <taxon>Paenibacillaceae</taxon>
        <taxon>Paenibacillus</taxon>
    </lineage>
</organism>
<reference evidence="10 11" key="1">
    <citation type="submission" date="2018-06" db="EMBL/GenBank/DDBJ databases">
        <authorList>
            <consortium name="Pathogen Informatics"/>
            <person name="Doyle S."/>
        </authorList>
    </citation>
    <scope>NUCLEOTIDE SEQUENCE [LARGE SCALE GENOMIC DNA]</scope>
    <source>
        <strain evidence="10 11">NCTC10343</strain>
    </source>
</reference>